<dbReference type="OrthoDB" id="3057577at2759"/>
<sequence>MHFSFPAHPLYIVAAAITFGQALAATGGFGVACNNWNTDTATRRLLSATCPRSNATGSGGEVETVTTTIDLNKCMSNDFGVMNCRAGGNFAGSCNIVTHLNPLINPKSAGAQISTSMTTIWAYCGNGKGNNVLASVDLTSMSILSSILCRIKPLSNVDIDKQQQNVLSRIWRAANQRLHESAMNSLFPKAIFGMESDNSIEVKRETKPPPPCPSPNCNLPIDVILISSDGTEFGAHRINLESFSGRLPHFLSDSNKSASSGDHPDLGHVKFQEKAEVLKLLLQYMHHAYQPDLSSGISIDVLTELAEAAEKYVVYSALPICKAFMEREAESAPLPVFIYAVRHDYTQLADKAALPSLTSCSVEEFLKAAYEAKVPREVIIRWLRYRSLHTTVADAVFTFLKAERRNETDNLRHMDDCEHWQPIECNVLEAVGNNFMLALRLQNVFSDAPAPYPPCEGCERVKRDWNVSVTYVLKILIVMLPTLTVAGCTLAVDIVLISDDGVEMGAHKFNLGWCSEGFPPFIPHDSPGTEASEGSMEKVPLPERSEPLKLLLQYMHHTRQPDLATVSFRTLSELAEAVEKYGVYSAMAICHVFMEKGVDLHPIEVFLYALKHGYTKLADKAAPLTLKCSADDMYSQMKASGNMDMFIKWYRYREYFVTASKAIFRTPSVVMHSGGVSECSQWPTFQRDIMVKAGADFSLVSDFGALVEEVLYRQPQAFIECRYCRIRRDNWSQTPVPECTLPVDIVIISSDKKKLATHRENLAQFSDGGFPPHAPLHGNLTTLEEAPLPESYEVLALLFRFMHHSQLPDIVALDFSLVSQLAEAAQKYQVFAAIAVCKVAMEKYAEERWDHSGTSASVLCYALKHQHPRIADKAAKLTLSLDVNLFLEKVSEGGLYDRYIVQWLRYRQYYVNKAHWVCEVGQEFRPDEHMDGNLPCHQWSYLEGEVSRDLLSKPGNVLDFGELIEDYKDIPGFRAQLQEPGTFILNCKTCQIASQSSNDSHEFAAHRALLEQFSSGFPSSNMPMDVGGDGSGSGGMARLPLDTKGEVVKLLLQFTHHLVDLPDLDELEFSILAEFAEEAQKYILSHAISLCRIAMKKRSERPFYPLFESDCVEAVNHAPAILVYSLKHGYNDIADNAARQALPLSGTDFIEKAREAGMASDDIIEWIRYRGLYVKYAQDICDWCQGPCFGGIVVHSSSGSRCVDWERFKNDVCRELERNLGAVFNFDKVVEGRLEIPENPDEYDLQWGFYTACPAEDLMENSDNGQINSAVGQASETLACLVQECSLPVDIVLVSSEGKDLSTHKSNLGQFSAGFPPFDPTDVPMDDGKITIEKVQLPEKFEVLKLLLHFMHHTYLPDLEKVDFTIVCELAEAAEKYQVFSAIPVCKLIMKQHAEKRWQYGGRPLSVLFYALRHDYPEIANSAARLTLNWTVRDFVAEARKAGIQASHIIQWVQLREMYVQRGETICTLAQQYQPDKHMYLDEPCDQWSYLQARVARDLVSRPRNVLDFRGLIDIYIDIGGERRELIAELDDPDPFFLLCPVCEFTSDIWINFWAQSSSLKVQECSVPVDIVLVSSEGKELPAHKSNLGEFSAGFPPCGATDDSLDAGNATIERVHLPDKYEVLRLLLRFMHHAYLPDLERVDSKIVCELAEAAEKYQVFSAISVCKLMMKQYAEKRWDTGCSVCSLLRVETRLPPDCEQRGQTCSTVRSSINTRSIWIAALKYASHKSLIFSKTFKYEIMGVDELKHASTAPQRMLKKIHTGVPLDTHDPNITHLLSHSHFLIGAPEPQSNNATGFARMSLVPGGRLLVAYTLHELFIYDLTVGKPVEIDGAPLRISHSANVGFLLSPSLDGQQLRLFDAKRDLTSAEISVFSIQYDNDSALPSVVRYTLTLEGEQRSIGVDAYTIVGDLVLFISPCRRGHNDGFMISAWNYVEDTVASWVISNEFYDEVFIHGQYVCTVTEETVQFWPLPPMVSRRDEPNCTMQEIEMAFELPLTSAATSIGDRVGDIGSCTKLADWYNNFEPPTGLDFIASTYTDHRFLSYALPEEAVNIGNRSTAPLELSHAVVPRRHYPSSDGNSWNDCLNTSSYALCHGHIVKPFTISAQYSRIFLSTSLPHISSNPSGEATGNGRDLVVELMLPGLASTRPFVVDNELRVKKWDFCFDPMSGRLAYLTHDRQSICVVDYLRYPDYS</sequence>
<dbReference type="InterPro" id="IPR011058">
    <property type="entry name" value="Cyanovirin-N"/>
</dbReference>
<dbReference type="Pfam" id="PF08881">
    <property type="entry name" value="CVNH"/>
    <property type="match status" value="1"/>
</dbReference>
<evidence type="ECO:0000256" key="1">
    <source>
        <dbReference type="SAM" id="SignalP"/>
    </source>
</evidence>
<comment type="caution">
    <text evidence="3">The sequence shown here is derived from an EMBL/GenBank/DDBJ whole genome shotgun (WGS) entry which is preliminary data.</text>
</comment>
<evidence type="ECO:0000313" key="3">
    <source>
        <dbReference type="EMBL" id="PPR06368.1"/>
    </source>
</evidence>
<dbReference type="Proteomes" id="UP000284842">
    <property type="component" value="Unassembled WGS sequence"/>
</dbReference>
<evidence type="ECO:0000313" key="4">
    <source>
        <dbReference type="Proteomes" id="UP000284842"/>
    </source>
</evidence>
<dbReference type="InterPro" id="IPR036673">
    <property type="entry name" value="Cyanovirin-N_sf"/>
</dbReference>
<gene>
    <name evidence="3" type="ORF">CVT24_002481</name>
</gene>
<dbReference type="InterPro" id="IPR000210">
    <property type="entry name" value="BTB/POZ_dom"/>
</dbReference>
<dbReference type="SUPFAM" id="SSF54695">
    <property type="entry name" value="POZ domain"/>
    <property type="match status" value="2"/>
</dbReference>
<dbReference type="InParanoid" id="A0A409YTT4"/>
<dbReference type="STRING" id="181874.A0A409YTT4"/>
<dbReference type="PROSITE" id="PS50097">
    <property type="entry name" value="BTB"/>
    <property type="match status" value="3"/>
</dbReference>
<feature type="domain" description="BTB" evidence="2">
    <location>
        <begin position="1289"/>
        <end position="1352"/>
    </location>
</feature>
<evidence type="ECO:0000259" key="2">
    <source>
        <dbReference type="PROSITE" id="PS50097"/>
    </source>
</evidence>
<protein>
    <recommendedName>
        <fullName evidence="2">BTB domain-containing protein</fullName>
    </recommendedName>
</protein>
<feature type="domain" description="BTB" evidence="2">
    <location>
        <begin position="1569"/>
        <end position="1640"/>
    </location>
</feature>
<dbReference type="SUPFAM" id="SSF51322">
    <property type="entry name" value="Cyanovirin-N"/>
    <property type="match status" value="1"/>
</dbReference>
<proteinExistence type="predicted"/>
<feature type="domain" description="BTB" evidence="2">
    <location>
        <begin position="221"/>
        <end position="286"/>
    </location>
</feature>
<keyword evidence="1" id="KW-0732">Signal</keyword>
<reference evidence="3 4" key="1">
    <citation type="journal article" date="2018" name="Evol. Lett.">
        <title>Horizontal gene cluster transfer increased hallucinogenic mushroom diversity.</title>
        <authorList>
            <person name="Reynolds H.T."/>
            <person name="Vijayakumar V."/>
            <person name="Gluck-Thaler E."/>
            <person name="Korotkin H.B."/>
            <person name="Matheny P.B."/>
            <person name="Slot J.C."/>
        </authorList>
    </citation>
    <scope>NUCLEOTIDE SEQUENCE [LARGE SCALE GENOMIC DNA]</scope>
    <source>
        <strain evidence="3 4">2629</strain>
    </source>
</reference>
<name>A0A409YTT4_9AGAR</name>
<dbReference type="Gene3D" id="3.30.710.10">
    <property type="entry name" value="Potassium Channel Kv1.1, Chain A"/>
    <property type="match status" value="3"/>
</dbReference>
<organism evidence="3 4">
    <name type="scientific">Panaeolus cyanescens</name>
    <dbReference type="NCBI Taxonomy" id="181874"/>
    <lineage>
        <taxon>Eukaryota</taxon>
        <taxon>Fungi</taxon>
        <taxon>Dikarya</taxon>
        <taxon>Basidiomycota</taxon>
        <taxon>Agaricomycotina</taxon>
        <taxon>Agaricomycetes</taxon>
        <taxon>Agaricomycetidae</taxon>
        <taxon>Agaricales</taxon>
        <taxon>Agaricineae</taxon>
        <taxon>Galeropsidaceae</taxon>
        <taxon>Panaeolus</taxon>
    </lineage>
</organism>
<dbReference type="SMART" id="SM00225">
    <property type="entry name" value="BTB"/>
    <property type="match status" value="6"/>
</dbReference>
<feature type="signal peptide" evidence="1">
    <location>
        <begin position="1"/>
        <end position="24"/>
    </location>
</feature>
<dbReference type="InterPro" id="IPR011333">
    <property type="entry name" value="SKP1/BTB/POZ_sf"/>
</dbReference>
<dbReference type="EMBL" id="NHTK01000664">
    <property type="protein sequence ID" value="PPR06368.1"/>
    <property type="molecule type" value="Genomic_DNA"/>
</dbReference>
<keyword evidence="4" id="KW-1185">Reference proteome</keyword>
<dbReference type="Gene3D" id="2.30.60.10">
    <property type="entry name" value="Cyanovirin-N"/>
    <property type="match status" value="1"/>
</dbReference>
<accession>A0A409YTT4</accession>
<feature type="chain" id="PRO_5018981008" description="BTB domain-containing protein" evidence="1">
    <location>
        <begin position="25"/>
        <end position="2193"/>
    </location>
</feature>